<comment type="caution">
    <text evidence="1">The sequence shown here is derived from an EMBL/GenBank/DDBJ whole genome shotgun (WGS) entry which is preliminary data.</text>
</comment>
<dbReference type="EMBL" id="BMAU01021174">
    <property type="protein sequence ID" value="GFX93503.1"/>
    <property type="molecule type" value="Genomic_DNA"/>
</dbReference>
<reference evidence="1" key="1">
    <citation type="submission" date="2020-08" db="EMBL/GenBank/DDBJ databases">
        <title>Multicomponent nature underlies the extraordinary mechanical properties of spider dragline silk.</title>
        <authorList>
            <person name="Kono N."/>
            <person name="Nakamura H."/>
            <person name="Mori M."/>
            <person name="Yoshida Y."/>
            <person name="Ohtoshi R."/>
            <person name="Malay A.D."/>
            <person name="Moran D.A.P."/>
            <person name="Tomita M."/>
            <person name="Numata K."/>
            <person name="Arakawa K."/>
        </authorList>
    </citation>
    <scope>NUCLEOTIDE SEQUENCE</scope>
</reference>
<evidence type="ECO:0000313" key="2">
    <source>
        <dbReference type="Proteomes" id="UP000887159"/>
    </source>
</evidence>
<evidence type="ECO:0000313" key="1">
    <source>
        <dbReference type="EMBL" id="GFX93503.1"/>
    </source>
</evidence>
<dbReference type="Proteomes" id="UP000887159">
    <property type="component" value="Unassembled WGS sequence"/>
</dbReference>
<keyword evidence="2" id="KW-1185">Reference proteome</keyword>
<sequence length="88" mass="10360">MHDSYHKQCSHAAVTSWHIVRNSQFFEEYNRDYSTIKMIWIMMLLNLSLERNDPPTKVEAPRPVGRPCLSPLRKQVALAFIIEWVSTE</sequence>
<name>A0A8X6REF7_TRICX</name>
<dbReference type="AlphaFoldDB" id="A0A8X6REF7"/>
<organism evidence="1 2">
    <name type="scientific">Trichonephila clavipes</name>
    <name type="common">Golden silk orbweaver</name>
    <name type="synonym">Nephila clavipes</name>
    <dbReference type="NCBI Taxonomy" id="2585209"/>
    <lineage>
        <taxon>Eukaryota</taxon>
        <taxon>Metazoa</taxon>
        <taxon>Ecdysozoa</taxon>
        <taxon>Arthropoda</taxon>
        <taxon>Chelicerata</taxon>
        <taxon>Arachnida</taxon>
        <taxon>Araneae</taxon>
        <taxon>Araneomorphae</taxon>
        <taxon>Entelegynae</taxon>
        <taxon>Araneoidea</taxon>
        <taxon>Nephilidae</taxon>
        <taxon>Trichonephila</taxon>
    </lineage>
</organism>
<gene>
    <name evidence="1" type="ORF">TNCV_1094431</name>
</gene>
<proteinExistence type="predicted"/>
<accession>A0A8X6REF7</accession>
<protein>
    <submittedName>
        <fullName evidence="1">Uncharacterized protein</fullName>
    </submittedName>
</protein>